<evidence type="ECO:0000313" key="12">
    <source>
        <dbReference type="Proteomes" id="UP000603865"/>
    </source>
</evidence>
<keyword evidence="12" id="KW-1185">Reference proteome</keyword>
<keyword evidence="6" id="KW-0238">DNA-binding</keyword>
<dbReference type="GO" id="GO:0046872">
    <property type="term" value="F:metal ion binding"/>
    <property type="evidence" value="ECO:0007669"/>
    <property type="project" value="UniProtKB-KW"/>
</dbReference>
<feature type="domain" description="Transposase putative helix-turn-helix" evidence="10">
    <location>
        <begin position="1"/>
        <end position="44"/>
    </location>
</feature>
<dbReference type="GO" id="GO:0006310">
    <property type="term" value="P:DNA recombination"/>
    <property type="evidence" value="ECO:0007669"/>
    <property type="project" value="UniProtKB-KW"/>
</dbReference>
<evidence type="ECO:0008006" key="13">
    <source>
        <dbReference type="Google" id="ProtNLM"/>
    </source>
</evidence>
<dbReference type="InterPro" id="IPR021027">
    <property type="entry name" value="Transposase_put_HTH"/>
</dbReference>
<evidence type="ECO:0000259" key="9">
    <source>
        <dbReference type="Pfam" id="PF07282"/>
    </source>
</evidence>
<name>A0A918CAW9_9DEIO</name>
<evidence type="ECO:0000256" key="5">
    <source>
        <dbReference type="ARBA" id="ARBA00022833"/>
    </source>
</evidence>
<evidence type="ECO:0000256" key="4">
    <source>
        <dbReference type="ARBA" id="ARBA00022723"/>
    </source>
</evidence>
<dbReference type="Pfam" id="PF01385">
    <property type="entry name" value="OrfB_IS605"/>
    <property type="match status" value="1"/>
</dbReference>
<dbReference type="Pfam" id="PF12323">
    <property type="entry name" value="HTH_OrfB_IS605"/>
    <property type="match status" value="1"/>
</dbReference>
<evidence type="ECO:0000256" key="3">
    <source>
        <dbReference type="ARBA" id="ARBA00022578"/>
    </source>
</evidence>
<reference evidence="11" key="1">
    <citation type="journal article" date="2014" name="Int. J. Syst. Evol. Microbiol.">
        <title>Complete genome sequence of Corynebacterium casei LMG S-19264T (=DSM 44701T), isolated from a smear-ripened cheese.</title>
        <authorList>
            <consortium name="US DOE Joint Genome Institute (JGI-PGF)"/>
            <person name="Walter F."/>
            <person name="Albersmeier A."/>
            <person name="Kalinowski J."/>
            <person name="Ruckert C."/>
        </authorList>
    </citation>
    <scope>NUCLEOTIDE SEQUENCE</scope>
    <source>
        <strain evidence="11">JCM 31311</strain>
    </source>
</reference>
<gene>
    <name evidence="11" type="ORF">GCM10008957_29980</name>
</gene>
<comment type="similarity">
    <text evidence="2">In the N-terminal section; belongs to the transposase 2 family.</text>
</comment>
<evidence type="ECO:0000256" key="1">
    <source>
        <dbReference type="ARBA" id="ARBA00008761"/>
    </source>
</evidence>
<protein>
    <recommendedName>
        <fullName evidence="13">Transposase</fullName>
    </recommendedName>
</protein>
<evidence type="ECO:0000313" key="11">
    <source>
        <dbReference type="EMBL" id="GGR15252.1"/>
    </source>
</evidence>
<dbReference type="NCBIfam" id="NF040570">
    <property type="entry name" value="guided_TnpB"/>
    <property type="match status" value="1"/>
</dbReference>
<dbReference type="InterPro" id="IPR001959">
    <property type="entry name" value="Transposase"/>
</dbReference>
<dbReference type="Pfam" id="PF07282">
    <property type="entry name" value="Cas12f1-like_TNB"/>
    <property type="match status" value="1"/>
</dbReference>
<dbReference type="GO" id="GO:0032196">
    <property type="term" value="P:transposition"/>
    <property type="evidence" value="ECO:0007669"/>
    <property type="project" value="UniProtKB-KW"/>
</dbReference>
<evidence type="ECO:0000256" key="7">
    <source>
        <dbReference type="ARBA" id="ARBA00023172"/>
    </source>
</evidence>
<dbReference type="InterPro" id="IPR010095">
    <property type="entry name" value="Cas12f1-like_TNB"/>
</dbReference>
<comment type="caution">
    <text evidence="11">The sequence shown here is derived from an EMBL/GenBank/DDBJ whole genome shotgun (WGS) entry which is preliminary data.</text>
</comment>
<keyword evidence="3" id="KW-0815">Transposition</keyword>
<keyword evidence="7" id="KW-0233">DNA recombination</keyword>
<dbReference type="Proteomes" id="UP000603865">
    <property type="component" value="Unassembled WGS sequence"/>
</dbReference>
<sequence>MMRAYKYRLSPSRLQELAFQHHLDLSRELYNAGLQERRDAYRKSGVSRSFYDQKRCLPEVKEARPEFEEVHAHVLQGTLETLDKAFKGFFSRVKAGSKAGYPRFRGRGWWDSFRYQECSTAMKAEDGTVLGWKWTTCGRPDPDGKRINLPKIGKVKVKMHRPLEGRPKTLVIKREGSEWYAVYTCEVEARLLPPNDSVIGIDVGTRYLYTDSDGRHETNPKLLAASQRKLTRHSQSLARKKRGSGRRTRVKALLGKAHRKVARQRLDHSHKVANHLLAAHGTIVHEDLKPSKMVHEGAGLSRSIHDAAWTQLFQVLSLKAASAGRTVIRVDPSFTSQRCFKCGFICKENRLNEAFACLSCRHGDHADVNAASNIRELGIDPEGYNARSTKGRIGPAAPDHRALRNMSGDVRLPVLPTPV</sequence>
<dbReference type="GO" id="GO:0003677">
    <property type="term" value="F:DNA binding"/>
    <property type="evidence" value="ECO:0007669"/>
    <property type="project" value="UniProtKB-KW"/>
</dbReference>
<feature type="domain" description="Probable transposase IS891/IS1136/IS1341" evidence="8">
    <location>
        <begin position="186"/>
        <end position="294"/>
    </location>
</feature>
<organism evidence="11 12">
    <name type="scientific">Deinococcus ruber</name>
    <dbReference type="NCBI Taxonomy" id="1848197"/>
    <lineage>
        <taxon>Bacteria</taxon>
        <taxon>Thermotogati</taxon>
        <taxon>Deinococcota</taxon>
        <taxon>Deinococci</taxon>
        <taxon>Deinococcales</taxon>
        <taxon>Deinococcaceae</taxon>
        <taxon>Deinococcus</taxon>
    </lineage>
</organism>
<accession>A0A918CAW9</accession>
<feature type="domain" description="Cas12f1-like TNB" evidence="9">
    <location>
        <begin position="309"/>
        <end position="374"/>
    </location>
</feature>
<keyword evidence="5" id="KW-0862">Zinc</keyword>
<evidence type="ECO:0000259" key="10">
    <source>
        <dbReference type="Pfam" id="PF12323"/>
    </source>
</evidence>
<dbReference type="PANTHER" id="PTHR30405">
    <property type="entry name" value="TRANSPOSASE"/>
    <property type="match status" value="1"/>
</dbReference>
<dbReference type="PANTHER" id="PTHR30405:SF25">
    <property type="entry name" value="RNA-GUIDED DNA ENDONUCLEASE INSQ-RELATED"/>
    <property type="match status" value="1"/>
</dbReference>
<evidence type="ECO:0000256" key="2">
    <source>
        <dbReference type="ARBA" id="ARBA00011044"/>
    </source>
</evidence>
<evidence type="ECO:0000259" key="8">
    <source>
        <dbReference type="Pfam" id="PF01385"/>
    </source>
</evidence>
<dbReference type="NCBIfam" id="TIGR01766">
    <property type="entry name" value="IS200/IS605 family accessory protein TnpB-like domain"/>
    <property type="match status" value="1"/>
</dbReference>
<comment type="similarity">
    <text evidence="1">In the C-terminal section; belongs to the transposase 35 family.</text>
</comment>
<dbReference type="EMBL" id="BMQL01000018">
    <property type="protein sequence ID" value="GGR15252.1"/>
    <property type="molecule type" value="Genomic_DNA"/>
</dbReference>
<dbReference type="InterPro" id="IPR051399">
    <property type="entry name" value="RNA-guided_DNA_endo/Transpos"/>
</dbReference>
<proteinExistence type="inferred from homology"/>
<reference evidence="11" key="2">
    <citation type="submission" date="2020-09" db="EMBL/GenBank/DDBJ databases">
        <authorList>
            <person name="Sun Q."/>
            <person name="Ohkuma M."/>
        </authorList>
    </citation>
    <scope>NUCLEOTIDE SEQUENCE</scope>
    <source>
        <strain evidence="11">JCM 31311</strain>
    </source>
</reference>
<keyword evidence="4" id="KW-0479">Metal-binding</keyword>
<dbReference type="AlphaFoldDB" id="A0A918CAW9"/>
<evidence type="ECO:0000256" key="6">
    <source>
        <dbReference type="ARBA" id="ARBA00023125"/>
    </source>
</evidence>
<dbReference type="RefSeq" id="WP_229776094.1">
    <property type="nucleotide sequence ID" value="NZ_BMQL01000018.1"/>
</dbReference>